<dbReference type="AlphaFoldDB" id="F2NRF0"/>
<dbReference type="eggNOG" id="ENOG5031DVG">
    <property type="taxonomic scope" value="Bacteria"/>
</dbReference>
<dbReference type="EMBL" id="CP002631">
    <property type="protein sequence ID" value="AEB13492.1"/>
    <property type="molecule type" value="Genomic_DNA"/>
</dbReference>
<reference evidence="1 2" key="1">
    <citation type="journal article" date="2011" name="Stand. Genomic Sci.">
        <title>Complete genome sequence of Treponema succinifaciens type strain (6091).</title>
        <authorList>
            <person name="Han C."/>
            <person name="Gronow S."/>
            <person name="Teshima H."/>
            <person name="Lapidus A."/>
            <person name="Nolan M."/>
            <person name="Lucas S."/>
            <person name="Hammon N."/>
            <person name="Deshpande S."/>
            <person name="Cheng J.F."/>
            <person name="Zeytun A."/>
            <person name="Tapia R."/>
            <person name="Goodwin L."/>
            <person name="Pitluck S."/>
            <person name="Liolios K."/>
            <person name="Pagani I."/>
            <person name="Ivanova N."/>
            <person name="Mavromatis K."/>
            <person name="Mikhailova N."/>
            <person name="Huntemann M."/>
            <person name="Pati A."/>
            <person name="Chen A."/>
            <person name="Palaniappan K."/>
            <person name="Land M."/>
            <person name="Hauser L."/>
            <person name="Brambilla E.M."/>
            <person name="Rohde M."/>
            <person name="Goker M."/>
            <person name="Woyke T."/>
            <person name="Bristow J."/>
            <person name="Eisen J.A."/>
            <person name="Markowitz V."/>
            <person name="Hugenholtz P."/>
            <person name="Kyrpides N.C."/>
            <person name="Klenk H.P."/>
            <person name="Detter J.C."/>
        </authorList>
    </citation>
    <scope>NUCLEOTIDE SEQUENCE [LARGE SCALE GENOMIC DNA]</scope>
    <source>
        <strain evidence="2">ATCC 33096 / DSM 2489 / 6091</strain>
    </source>
</reference>
<organism evidence="1 2">
    <name type="scientific">Treponema succinifaciens (strain ATCC 33096 / DSM 2489 / 6091)</name>
    <dbReference type="NCBI Taxonomy" id="869209"/>
    <lineage>
        <taxon>Bacteria</taxon>
        <taxon>Pseudomonadati</taxon>
        <taxon>Spirochaetota</taxon>
        <taxon>Spirochaetia</taxon>
        <taxon>Spirochaetales</taxon>
        <taxon>Treponemataceae</taxon>
        <taxon>Treponema</taxon>
    </lineage>
</organism>
<gene>
    <name evidence="1" type="ordered locus">Tresu_0548</name>
</gene>
<keyword evidence="2" id="KW-1185">Reference proteome</keyword>
<evidence type="ECO:0000313" key="1">
    <source>
        <dbReference type="EMBL" id="AEB13492.1"/>
    </source>
</evidence>
<dbReference type="RefSeq" id="WP_013700799.1">
    <property type="nucleotide sequence ID" value="NC_015385.1"/>
</dbReference>
<protein>
    <submittedName>
        <fullName evidence="1">Uncharacterized protein</fullName>
    </submittedName>
</protein>
<sequence>MHRYAILCGSAPRGFTQKKINEMYDFLTSSSGGAWAEKEIVFFPNGVDDAMLAFVLERLKADKAEQILLYICTLTPVADEDKSIWLGGYEVRRSLIEAFCSDVCAQVIYDCGRKLERNEKIELEKEVFENKITSLSFEREGE</sequence>
<dbReference type="OrthoDB" id="639945at2"/>
<reference evidence="2" key="2">
    <citation type="submission" date="2011-04" db="EMBL/GenBank/DDBJ databases">
        <title>The complete genome of chromosome of Treponema succinifaciens DSM 2489.</title>
        <authorList>
            <person name="Lucas S."/>
            <person name="Copeland A."/>
            <person name="Lapidus A."/>
            <person name="Bruce D."/>
            <person name="Goodwin L."/>
            <person name="Pitluck S."/>
            <person name="Peters L."/>
            <person name="Kyrpides N."/>
            <person name="Mavromatis K."/>
            <person name="Ivanova N."/>
            <person name="Ovchinnikova G."/>
            <person name="Teshima H."/>
            <person name="Detter J.C."/>
            <person name="Tapia R."/>
            <person name="Han C."/>
            <person name="Land M."/>
            <person name="Hauser L."/>
            <person name="Markowitz V."/>
            <person name="Cheng J.-F."/>
            <person name="Hugenholtz P."/>
            <person name="Woyke T."/>
            <person name="Wu D."/>
            <person name="Gronow S."/>
            <person name="Wellnitz S."/>
            <person name="Brambilla E."/>
            <person name="Klenk H.-P."/>
            <person name="Eisen J.A."/>
        </authorList>
    </citation>
    <scope>NUCLEOTIDE SEQUENCE [LARGE SCALE GENOMIC DNA]</scope>
    <source>
        <strain evidence="2">ATCC 33096 / DSM 2489 / 6091</strain>
    </source>
</reference>
<accession>F2NRF0</accession>
<dbReference type="HOGENOM" id="CLU_1814962_0_0_12"/>
<proteinExistence type="predicted"/>
<dbReference type="KEGG" id="tsu:Tresu_0548"/>
<dbReference type="Proteomes" id="UP000006852">
    <property type="component" value="Chromosome"/>
</dbReference>
<dbReference type="GeneID" id="302997753"/>
<name>F2NRF0_TRES6</name>
<dbReference type="STRING" id="869209.Tresu_0548"/>
<evidence type="ECO:0000313" key="2">
    <source>
        <dbReference type="Proteomes" id="UP000006852"/>
    </source>
</evidence>